<sequence length="273" mass="31274">MTHVQTLIYQDARRQLIAGSVLSVIALVFIIGVITVTISSLLISLFYAAIFTTSGLSLLRTGYLDLKKSRQTDTDFMEDEVSLIIEKVPARMYVGHKPKKSYQAGLFDMDGELYGEIQEIAGVKNKLLRGIQFVNFFENVRSADFILKDRNNHALYQIEKKGGFSWRGYVQNQEGFYVAYTKDTKNKTTGQRITRYIEADQCRWSCEGDGYIGHFSIKDQDGRVWAVIKRGAIPREAAERFEQMPGYLVEWEIREHIPASLLAFIFLLQSRDQ</sequence>
<evidence type="ECO:0000313" key="3">
    <source>
        <dbReference type="Proteomes" id="UP000287756"/>
    </source>
</evidence>
<dbReference type="OrthoDB" id="2691391at2"/>
<proteinExistence type="predicted"/>
<name>A0A410MG96_9BACI</name>
<dbReference type="EMBL" id="CP026118">
    <property type="protein sequence ID" value="QAS53742.1"/>
    <property type="molecule type" value="Genomic_DNA"/>
</dbReference>
<dbReference type="KEGG" id="hli:HLI_16785"/>
<gene>
    <name evidence="2" type="ORF">HLI_16785</name>
</gene>
<keyword evidence="1" id="KW-0812">Transmembrane</keyword>
<organism evidence="2 3">
    <name type="scientific">Halobacillus litoralis</name>
    <dbReference type="NCBI Taxonomy" id="45668"/>
    <lineage>
        <taxon>Bacteria</taxon>
        <taxon>Bacillati</taxon>
        <taxon>Bacillota</taxon>
        <taxon>Bacilli</taxon>
        <taxon>Bacillales</taxon>
        <taxon>Bacillaceae</taxon>
        <taxon>Halobacillus</taxon>
    </lineage>
</organism>
<evidence type="ECO:0000256" key="1">
    <source>
        <dbReference type="SAM" id="Phobius"/>
    </source>
</evidence>
<dbReference type="Proteomes" id="UP000287756">
    <property type="component" value="Chromosome"/>
</dbReference>
<keyword evidence="1" id="KW-1133">Transmembrane helix</keyword>
<reference evidence="2 3" key="1">
    <citation type="submission" date="2018-01" db="EMBL/GenBank/DDBJ databases">
        <title>The whole genome sequencing and assembly of Halobacillus litoralis ERB031 strain.</title>
        <authorList>
            <person name="Lee S.-J."/>
            <person name="Park M.-K."/>
            <person name="Kim J.-Y."/>
            <person name="Lee Y.-J."/>
            <person name="Yi H."/>
            <person name="Bahn Y.-S."/>
            <person name="Kim J.F."/>
            <person name="Lee D.-W."/>
        </authorList>
    </citation>
    <scope>NUCLEOTIDE SEQUENCE [LARGE SCALE GENOMIC DNA]</scope>
    <source>
        <strain evidence="2 3">ERB 031</strain>
    </source>
</reference>
<feature type="transmembrane region" description="Helical" evidence="1">
    <location>
        <begin position="41"/>
        <end position="59"/>
    </location>
</feature>
<feature type="transmembrane region" description="Helical" evidence="1">
    <location>
        <begin position="16"/>
        <end position="35"/>
    </location>
</feature>
<accession>A0A410MG96</accession>
<dbReference type="RefSeq" id="WP_128526013.1">
    <property type="nucleotide sequence ID" value="NZ_CP026118.1"/>
</dbReference>
<evidence type="ECO:0000313" key="2">
    <source>
        <dbReference type="EMBL" id="QAS53742.1"/>
    </source>
</evidence>
<protein>
    <submittedName>
        <fullName evidence="2">Uncharacterized protein</fullName>
    </submittedName>
</protein>
<keyword evidence="1" id="KW-0472">Membrane</keyword>
<dbReference type="AlphaFoldDB" id="A0A410MG96"/>